<organism evidence="1 2">
    <name type="scientific">Methylomonas methanica</name>
    <dbReference type="NCBI Taxonomy" id="421"/>
    <lineage>
        <taxon>Bacteria</taxon>
        <taxon>Pseudomonadati</taxon>
        <taxon>Pseudomonadota</taxon>
        <taxon>Gammaproteobacteria</taxon>
        <taxon>Methylococcales</taxon>
        <taxon>Methylococcaceae</taxon>
        <taxon>Methylomonas</taxon>
    </lineage>
</organism>
<reference evidence="1 2" key="1">
    <citation type="submission" date="2016-03" db="EMBL/GenBank/DDBJ databases">
        <authorList>
            <person name="Ploux O."/>
        </authorList>
    </citation>
    <scope>NUCLEOTIDE SEQUENCE [LARGE SCALE GENOMIC DNA]</scope>
    <source>
        <strain evidence="1 2">R-45371</strain>
    </source>
</reference>
<sequence>MEKNTSKLTVTLRGYLIKQTDDELWIRDRDGTLVLKKTDIVGELCDWDGKDPNFDRKAVKVEITDGAEIQEIRHWRIDATGRAITLGEKELSTIRGIDDMDKATLRWARKLGFEAAEEDGGQIADGLSWCGPPEHRYICDSVEN</sequence>
<comment type="caution">
    <text evidence="1">The sequence shown here is derived from an EMBL/GenBank/DDBJ whole genome shotgun (WGS) entry which is preliminary data.</text>
</comment>
<evidence type="ECO:0000313" key="1">
    <source>
        <dbReference type="EMBL" id="OAI03587.1"/>
    </source>
</evidence>
<dbReference type="EMBL" id="LUUH01000055">
    <property type="protein sequence ID" value="OAI03587.1"/>
    <property type="molecule type" value="Genomic_DNA"/>
</dbReference>
<evidence type="ECO:0000313" key="2">
    <source>
        <dbReference type="Proteomes" id="UP000077763"/>
    </source>
</evidence>
<protein>
    <submittedName>
        <fullName evidence="1">Uncharacterized protein</fullName>
    </submittedName>
</protein>
<dbReference type="AlphaFoldDB" id="A0A177MCU3"/>
<proteinExistence type="predicted"/>
<dbReference type="Proteomes" id="UP000077763">
    <property type="component" value="Unassembled WGS sequence"/>
</dbReference>
<dbReference type="RefSeq" id="WP_064036891.1">
    <property type="nucleotide sequence ID" value="NZ_LUUH01000055.1"/>
</dbReference>
<accession>A0A177MCU3</accession>
<gene>
    <name evidence="1" type="ORF">A1353_00335</name>
</gene>
<name>A0A177MCU3_METMH</name>